<feature type="region of interest" description="Disordered" evidence="1">
    <location>
        <begin position="54"/>
        <end position="116"/>
    </location>
</feature>
<evidence type="ECO:0000313" key="2">
    <source>
        <dbReference type="EMBL" id="KAK4277343.1"/>
    </source>
</evidence>
<evidence type="ECO:0000313" key="3">
    <source>
        <dbReference type="Proteomes" id="UP001293593"/>
    </source>
</evidence>
<reference evidence="2" key="1">
    <citation type="submission" date="2023-10" db="EMBL/GenBank/DDBJ databases">
        <title>Chromosome-level genome of the transformable northern wattle, Acacia crassicarpa.</title>
        <authorList>
            <person name="Massaro I."/>
            <person name="Sinha N.R."/>
            <person name="Poethig S."/>
            <person name="Leichty A.R."/>
        </authorList>
    </citation>
    <scope>NUCLEOTIDE SEQUENCE</scope>
    <source>
        <strain evidence="2">Acra3RX</strain>
        <tissue evidence="2">Leaf</tissue>
    </source>
</reference>
<dbReference type="AlphaFoldDB" id="A0AAE1MVE7"/>
<keyword evidence="3" id="KW-1185">Reference proteome</keyword>
<proteinExistence type="predicted"/>
<dbReference type="PANTHER" id="PTHR37265">
    <property type="entry name" value="OS01G0195300 PROTEIN"/>
    <property type="match status" value="1"/>
</dbReference>
<dbReference type="EMBL" id="JAWXYG010000003">
    <property type="protein sequence ID" value="KAK4277343.1"/>
    <property type="molecule type" value="Genomic_DNA"/>
</dbReference>
<gene>
    <name evidence="2" type="ORF">QN277_015356</name>
</gene>
<dbReference type="PANTHER" id="PTHR37265:SF8">
    <property type="match status" value="1"/>
</dbReference>
<protein>
    <submittedName>
        <fullName evidence="2">Uncharacterized protein</fullName>
    </submittedName>
</protein>
<feature type="compositionally biased region" description="Polar residues" evidence="1">
    <location>
        <begin position="62"/>
        <end position="87"/>
    </location>
</feature>
<organism evidence="2 3">
    <name type="scientific">Acacia crassicarpa</name>
    <name type="common">northern wattle</name>
    <dbReference type="NCBI Taxonomy" id="499986"/>
    <lineage>
        <taxon>Eukaryota</taxon>
        <taxon>Viridiplantae</taxon>
        <taxon>Streptophyta</taxon>
        <taxon>Embryophyta</taxon>
        <taxon>Tracheophyta</taxon>
        <taxon>Spermatophyta</taxon>
        <taxon>Magnoliopsida</taxon>
        <taxon>eudicotyledons</taxon>
        <taxon>Gunneridae</taxon>
        <taxon>Pentapetalae</taxon>
        <taxon>rosids</taxon>
        <taxon>fabids</taxon>
        <taxon>Fabales</taxon>
        <taxon>Fabaceae</taxon>
        <taxon>Caesalpinioideae</taxon>
        <taxon>mimosoid clade</taxon>
        <taxon>Acacieae</taxon>
        <taxon>Acacia</taxon>
    </lineage>
</organism>
<dbReference type="Proteomes" id="UP001293593">
    <property type="component" value="Unassembled WGS sequence"/>
</dbReference>
<evidence type="ECO:0000256" key="1">
    <source>
        <dbReference type="SAM" id="MobiDB-lite"/>
    </source>
</evidence>
<sequence length="139" mass="15021">MENTPESPTEEEALVSKIQELLTESDSETAQFSFEEETIEEVMQQFYNELAGSLVAPPEKPSSPSHVTDAGNNGSCGSFVSDSNSTVMAGIQCPSGGGSPAGKVKMEAEGESDELDDDEWLGRVLSWEQGQPVENKLWF</sequence>
<name>A0AAE1MVE7_9FABA</name>
<comment type="caution">
    <text evidence="2">The sequence shown here is derived from an EMBL/GenBank/DDBJ whole genome shotgun (WGS) entry which is preliminary data.</text>
</comment>
<accession>A0AAE1MVE7</accession>